<dbReference type="AlphaFoldDB" id="A0A2Y9AFU5"/>
<reference evidence="1 2" key="1">
    <citation type="submission" date="2016-10" db="EMBL/GenBank/DDBJ databases">
        <authorList>
            <person name="Cai Z."/>
        </authorList>
    </citation>
    <scope>NUCLEOTIDE SEQUENCE [LARGE SCALE GENOMIC DNA]</scope>
    <source>
        <strain evidence="1 2">CGMCC 1.10826</strain>
    </source>
</reference>
<dbReference type="OrthoDB" id="9937655at2"/>
<evidence type="ECO:0000313" key="1">
    <source>
        <dbReference type="EMBL" id="SSA43381.1"/>
    </source>
</evidence>
<keyword evidence="2" id="KW-1185">Reference proteome</keyword>
<dbReference type="Proteomes" id="UP000250222">
    <property type="component" value="Unassembled WGS sequence"/>
</dbReference>
<gene>
    <name evidence="1" type="ORF">SAMN05216184_108145</name>
</gene>
<sequence>MAVLLGTLLPGCAPSGPSYDPYMSGIPEARAAAVATLDEAAERITLSDRVTVLGAGRADGCGIHTDSTVFARAIGYYCVMGEMVAFVVPDASAREDVVGAVDAELASMDITYSYPLAEDLVMAYPSVRPGMTVTGGGRAGGVEIRVEVEPFRADSWRTPRIPRGSSEVSVDGDLDVISASAVKATGADEVVTVLLSTRYWDTRGLDAVAGAPSPPVRLEYYSEGPVYGFDVALPVPAEGGKACALDVSVDTATVSSVQQPFPRLSFSLSREATSDDMQRVRDCLTAGLTSGAVAVLTPHE</sequence>
<organism evidence="1 2">
    <name type="scientific">Georgenia satyanarayanai</name>
    <dbReference type="NCBI Taxonomy" id="860221"/>
    <lineage>
        <taxon>Bacteria</taxon>
        <taxon>Bacillati</taxon>
        <taxon>Actinomycetota</taxon>
        <taxon>Actinomycetes</taxon>
        <taxon>Micrococcales</taxon>
        <taxon>Bogoriellaceae</taxon>
        <taxon>Georgenia</taxon>
    </lineage>
</organism>
<dbReference type="RefSeq" id="WP_146237537.1">
    <property type="nucleotide sequence ID" value="NZ_QKLZ01000008.1"/>
</dbReference>
<name>A0A2Y9AFU5_9MICO</name>
<dbReference type="EMBL" id="UETB01000008">
    <property type="protein sequence ID" value="SSA43381.1"/>
    <property type="molecule type" value="Genomic_DNA"/>
</dbReference>
<accession>A0A2Y9AFU5</accession>
<proteinExistence type="predicted"/>
<protein>
    <submittedName>
        <fullName evidence="1">Uncharacterized protein</fullName>
    </submittedName>
</protein>
<evidence type="ECO:0000313" key="2">
    <source>
        <dbReference type="Proteomes" id="UP000250222"/>
    </source>
</evidence>